<dbReference type="InterPro" id="IPR016187">
    <property type="entry name" value="CTDL_fold"/>
</dbReference>
<dbReference type="InterPro" id="IPR042095">
    <property type="entry name" value="SUMF_sf"/>
</dbReference>
<reference evidence="3" key="1">
    <citation type="submission" date="2016-11" db="EMBL/GenBank/DDBJ databases">
        <authorList>
            <person name="Varghese N."/>
            <person name="Submissions S."/>
        </authorList>
    </citation>
    <scope>NUCLEOTIDE SEQUENCE [LARGE SCALE GENOMIC DNA]</scope>
    <source>
        <strain evidence="3">DSM 27619</strain>
    </source>
</reference>
<gene>
    <name evidence="2" type="ORF">SAMN05443633_108135</name>
</gene>
<proteinExistence type="predicted"/>
<feature type="domain" description="Sulfatase-modifying factor enzyme-like" evidence="1">
    <location>
        <begin position="183"/>
        <end position="311"/>
    </location>
</feature>
<keyword evidence="3" id="KW-1185">Reference proteome</keyword>
<dbReference type="Gene3D" id="3.90.1580.10">
    <property type="entry name" value="paralog of FGE (formylglycine-generating enzyme)"/>
    <property type="match status" value="2"/>
</dbReference>
<evidence type="ECO:0000313" key="2">
    <source>
        <dbReference type="EMBL" id="SHF94898.1"/>
    </source>
</evidence>
<dbReference type="SUPFAM" id="SSF56436">
    <property type="entry name" value="C-type lectin-like"/>
    <property type="match status" value="1"/>
</dbReference>
<dbReference type="GO" id="GO:0052699">
    <property type="term" value="P:ergothioneine biosynthetic process"/>
    <property type="evidence" value="ECO:0007669"/>
    <property type="project" value="InterPro"/>
</dbReference>
<protein>
    <submittedName>
        <fullName evidence="2">Ergothioneine biosynthesis protein EgtB</fullName>
    </submittedName>
</protein>
<dbReference type="RefSeq" id="WP_072959584.1">
    <property type="nucleotide sequence ID" value="NZ_FQUT01000008.1"/>
</dbReference>
<dbReference type="NCBIfam" id="TIGR03440">
    <property type="entry name" value="egtB_TIGR03440"/>
    <property type="match status" value="1"/>
</dbReference>
<dbReference type="Proteomes" id="UP000184518">
    <property type="component" value="Unassembled WGS sequence"/>
</dbReference>
<dbReference type="PANTHER" id="PTHR23150">
    <property type="entry name" value="SULFATASE MODIFYING FACTOR 1, 2"/>
    <property type="match status" value="1"/>
</dbReference>
<dbReference type="AlphaFoldDB" id="A0A1M5FTS2"/>
<name>A0A1M5FTS2_9FLAO</name>
<organism evidence="2 3">
    <name type="scientific">Chryseobacterium arachidis</name>
    <dbReference type="NCBI Taxonomy" id="1416778"/>
    <lineage>
        <taxon>Bacteria</taxon>
        <taxon>Pseudomonadati</taxon>
        <taxon>Bacteroidota</taxon>
        <taxon>Flavobacteriia</taxon>
        <taxon>Flavobacteriales</taxon>
        <taxon>Weeksellaceae</taxon>
        <taxon>Chryseobacterium group</taxon>
        <taxon>Chryseobacterium</taxon>
    </lineage>
</organism>
<dbReference type="Pfam" id="PF03781">
    <property type="entry name" value="FGE-sulfatase"/>
    <property type="match status" value="1"/>
</dbReference>
<dbReference type="OrthoDB" id="9768004at2"/>
<evidence type="ECO:0000259" key="1">
    <source>
        <dbReference type="Pfam" id="PF03781"/>
    </source>
</evidence>
<dbReference type="InterPro" id="IPR005532">
    <property type="entry name" value="SUMF_dom"/>
</dbReference>
<dbReference type="PANTHER" id="PTHR23150:SF36">
    <property type="entry name" value="HERCYNINE OXYGENASE"/>
    <property type="match status" value="1"/>
</dbReference>
<dbReference type="InterPro" id="IPR017806">
    <property type="entry name" value="EgtB"/>
</dbReference>
<accession>A0A1M5FTS2</accession>
<evidence type="ECO:0000313" key="3">
    <source>
        <dbReference type="Proteomes" id="UP000184518"/>
    </source>
</evidence>
<sequence length="389" mass="45871">MENNTVATSFIQRFKDIRNHSVEICSPLEIEDYVVQPVVDVSPPKWHLGHTTWFFETFILVPNYPSYTIFDPQYNFVFNSYYETIGARVIRTDRGNLSRPSVADIYRYRKYVDEMMIEFMNSSLFNAEIEPLLELGLNHEQQHQELLLTDIKFILGHNPLFPVYKKENKESETVEAPKFLHFSEGIYEIGFQGSGFCFDNELGRHKVYLNDFEISDQVVSNREYLEFMEAGGYEDFRHWHADGWNWVNLHQKKSPLYWHLIDGKWMYFTLNGLQQVDPDQALSHISFYEASAYASWKGMRLPTEQEWEVASPHFKWGQRWEWTNSAYLPYPGFKKEPGAVGEYNGKFMVNQMVLRGASEATPKGHSRNTYRNFFQAELQWQFSGIRLVK</sequence>
<dbReference type="InterPro" id="IPR051043">
    <property type="entry name" value="Sulfatase_Mod_Factor_Kinase"/>
</dbReference>
<dbReference type="EMBL" id="FQUT01000008">
    <property type="protein sequence ID" value="SHF94898.1"/>
    <property type="molecule type" value="Genomic_DNA"/>
</dbReference>
<dbReference type="STRING" id="1416778.SAMN05443633_108135"/>